<dbReference type="EMBL" id="JAFLWW010000001">
    <property type="protein sequence ID" value="MBT1154391.1"/>
    <property type="molecule type" value="Genomic_DNA"/>
</dbReference>
<dbReference type="Proteomes" id="UP001138921">
    <property type="component" value="Unassembled WGS sequence"/>
</dbReference>
<evidence type="ECO:0000313" key="1">
    <source>
        <dbReference type="EMBL" id="MBT1154391.1"/>
    </source>
</evidence>
<reference evidence="1" key="1">
    <citation type="journal article" date="2021" name="Microorganisms">
        <title>Phylogenomic Reconstruction and Metabolic Potential of the Genus Aminobacter.</title>
        <authorList>
            <person name="Artuso I."/>
            <person name="Turrini P."/>
            <person name="Pirolo M."/>
            <person name="Lugli G.A."/>
            <person name="Ventura M."/>
            <person name="Visca P."/>
        </authorList>
    </citation>
    <scope>NUCLEOTIDE SEQUENCE</scope>
    <source>
        <strain evidence="1">LMG 26462</strain>
    </source>
</reference>
<organism evidence="1 2">
    <name type="scientific">Aminobacter anthyllidis</name>
    <dbReference type="NCBI Taxonomy" id="1035067"/>
    <lineage>
        <taxon>Bacteria</taxon>
        <taxon>Pseudomonadati</taxon>
        <taxon>Pseudomonadota</taxon>
        <taxon>Alphaproteobacteria</taxon>
        <taxon>Hyphomicrobiales</taxon>
        <taxon>Phyllobacteriaceae</taxon>
        <taxon>Aminobacter</taxon>
    </lineage>
</organism>
<comment type="caution">
    <text evidence="1">The sequence shown here is derived from an EMBL/GenBank/DDBJ whole genome shotgun (WGS) entry which is preliminary data.</text>
</comment>
<name>A0A9X1A798_9HYPH</name>
<dbReference type="AlphaFoldDB" id="A0A9X1A798"/>
<evidence type="ECO:0000313" key="2">
    <source>
        <dbReference type="Proteomes" id="UP001138921"/>
    </source>
</evidence>
<sequence length="132" mass="14992">MADAPETKRKASYVGVPAVFKLNLACMHLNSAYDDGFGCYLVGSALDRPDWRDVDVVMILGDDAFQREFPQADIRVFEHDLKWLLHTVAISDWLKAQTGLPIDFKFQPQSWANEKHKGRRHALGMRAMRSDG</sequence>
<protein>
    <submittedName>
        <fullName evidence="1">Uncharacterized protein</fullName>
    </submittedName>
</protein>
<proteinExistence type="predicted"/>
<dbReference type="RefSeq" id="WP_214385567.1">
    <property type="nucleotide sequence ID" value="NZ_JAFLWW010000001.1"/>
</dbReference>
<gene>
    <name evidence="1" type="ORF">J1C56_02170</name>
</gene>
<reference evidence="1" key="2">
    <citation type="submission" date="2021-03" db="EMBL/GenBank/DDBJ databases">
        <authorList>
            <person name="Artuso I."/>
            <person name="Turrini P."/>
            <person name="Pirolo M."/>
            <person name="Lugli G.A."/>
            <person name="Ventura M."/>
            <person name="Visca P."/>
        </authorList>
    </citation>
    <scope>NUCLEOTIDE SEQUENCE</scope>
    <source>
        <strain evidence="1">LMG 26462</strain>
    </source>
</reference>
<keyword evidence="2" id="KW-1185">Reference proteome</keyword>
<accession>A0A9X1A798</accession>